<evidence type="ECO:0000256" key="12">
    <source>
        <dbReference type="ARBA" id="ARBA00023136"/>
    </source>
</evidence>
<feature type="chain" id="PRO_5035791926" evidence="15">
    <location>
        <begin position="28"/>
        <end position="1118"/>
    </location>
</feature>
<dbReference type="Pfam" id="PF07732">
    <property type="entry name" value="Cu-oxidase_3"/>
    <property type="match status" value="1"/>
</dbReference>
<evidence type="ECO:0000256" key="4">
    <source>
        <dbReference type="ARBA" id="ARBA00022448"/>
    </source>
</evidence>
<name>A0A8T0E7T7_ARGBR</name>
<dbReference type="GO" id="GO:0005507">
    <property type="term" value="F:copper ion binding"/>
    <property type="evidence" value="ECO:0007669"/>
    <property type="project" value="InterPro"/>
</dbReference>
<dbReference type="EMBL" id="JABXBU010002230">
    <property type="protein sequence ID" value="KAF8767554.1"/>
    <property type="molecule type" value="Genomic_DNA"/>
</dbReference>
<evidence type="ECO:0000259" key="16">
    <source>
        <dbReference type="Pfam" id="PF07731"/>
    </source>
</evidence>
<sequence length="1118" mass="127799">MHETLCQISRLSQNVLVVCLALCLVQAQRIPDEDRPTRTIYIGAVESDWDYAPEGNLLGPGAEDVKDCGFDSQYQLVVHLISLSIPISERSLKHRKVENKQFLGFRCTFTVRKPKSLDGLARPHSARRSWRHTQHSFLQYGLTSVIYTSSWSSIRNHEGALYDDNTTDSQKIDDRVQPGAKHEYRWLMNEHDAPTENDPDCLTWMYHSHRHGETELHAGLLGPLLVCKKGTLSSGNVDRRIVLVFMNFDENKSIYLDENIERHAPSMPLEEREAIKKDAEFRASNLMHTINGLAFGNLFGLEFCVNDRVAWHLVGMGDVVDVHTAVFGGHVVRWNGHKTDAISLLPAKFTTSYMVARRQGVWPIRCEVGSHGHSGMEAFFRVNQCNNTRPIQQDTLKGKLREVYIAAEEVEWDYGPYGFNFLSGLNLTDDPQSAPFFERGPHRIGGVYRKAVYREYTDATFTVKKERGPDEAHLAIMGPTLRGEVGDIIKITFKNMASRPYSLDTHGAYYLQFEPLKANETTTVYWTLLPQYGPTELDPDCLPWRYYSDQDFKRDAYSGLNGILLVCKEGALDENGKQKKFDREFTLLFSALDENEAHYIDDNVLAYTSDPYGVDFYDRDFRLANRRYAINGRMYGNLEGLTMCKGDRVVWNILGVGRSIDLHTAYFHGNNFLHQGVYRDTVTVVPSILYAVTMTAENEGDWIVECRTNSHLTGGMRALYRVTDCPKNRQKRQVYNSLNEIASRVEYYDESPKPKDRMNENIRKPIQEPKKKAFPGRNGKVREYFVAAVEEEWEYAPKDRHLVLGGSLMDSEESKTFVERGNQRIGTRYKKALFREFTDASFTTRKCETPQSRHLGVLGPMIKAEVGDLLRVTFRNMASRPYSFHPHGILHHQDKNHKHPGTDEDPVYPGNLMVYEWLVPENAGPGPNGFNCTPWAYYSAVDPVKDTNAGLIGPMIICRPGILTEDGARSDAQHEFVVLYTILDENESWYIQENVMRYTYQPFSVDYQNRDFRTSNRMHAVNGRIYGTLEGLVAKNGTKTAWYLLGMGSEDDLHTAHFHGQTFLIRSDTVRRGDVVDLFPGYFETVEMMNDNPGTWILHCHVDDHMRYGMAVTFTVTP</sequence>
<dbReference type="FunFam" id="2.60.40.420:FF:000002">
    <property type="entry name" value="Hephaestin like 1"/>
    <property type="match status" value="2"/>
</dbReference>
<evidence type="ECO:0000256" key="13">
    <source>
        <dbReference type="ARBA" id="ARBA00023157"/>
    </source>
</evidence>
<dbReference type="GO" id="GO:0016491">
    <property type="term" value="F:oxidoreductase activity"/>
    <property type="evidence" value="ECO:0007669"/>
    <property type="project" value="UniProtKB-KW"/>
</dbReference>
<keyword evidence="7 15" id="KW-0732">Signal</keyword>
<evidence type="ECO:0000256" key="2">
    <source>
        <dbReference type="ARBA" id="ARBA00004167"/>
    </source>
</evidence>
<organism evidence="18 19">
    <name type="scientific">Argiope bruennichi</name>
    <name type="common">Wasp spider</name>
    <name type="synonym">Aranea bruennichi</name>
    <dbReference type="NCBI Taxonomy" id="94029"/>
    <lineage>
        <taxon>Eukaryota</taxon>
        <taxon>Metazoa</taxon>
        <taxon>Ecdysozoa</taxon>
        <taxon>Arthropoda</taxon>
        <taxon>Chelicerata</taxon>
        <taxon>Arachnida</taxon>
        <taxon>Araneae</taxon>
        <taxon>Araneomorphae</taxon>
        <taxon>Entelegynae</taxon>
        <taxon>Araneoidea</taxon>
        <taxon>Araneidae</taxon>
        <taxon>Argiope</taxon>
    </lineage>
</organism>
<keyword evidence="4" id="KW-0813">Transport</keyword>
<keyword evidence="6" id="KW-0479">Metal-binding</keyword>
<comment type="subcellular location">
    <subcellularLocation>
        <location evidence="2">Membrane</location>
        <topology evidence="2">Single-pass membrane protein</topology>
    </subcellularLocation>
</comment>
<dbReference type="InterPro" id="IPR045087">
    <property type="entry name" value="Cu-oxidase_fam"/>
</dbReference>
<keyword evidence="9" id="KW-1133">Transmembrane helix</keyword>
<evidence type="ECO:0000256" key="1">
    <source>
        <dbReference type="ARBA" id="ARBA00001935"/>
    </source>
</evidence>
<dbReference type="PANTHER" id="PTHR11709">
    <property type="entry name" value="MULTI-COPPER OXIDASE"/>
    <property type="match status" value="1"/>
</dbReference>
<keyword evidence="5" id="KW-0812">Transmembrane</keyword>
<feature type="signal peptide" evidence="15">
    <location>
        <begin position="1"/>
        <end position="27"/>
    </location>
</feature>
<proteinExistence type="inferred from homology"/>
<evidence type="ECO:0000256" key="11">
    <source>
        <dbReference type="ARBA" id="ARBA00023065"/>
    </source>
</evidence>
<comment type="caution">
    <text evidence="18">The sequence shown here is derived from an EMBL/GenBank/DDBJ whole genome shotgun (WGS) entry which is preliminary data.</text>
</comment>
<feature type="domain" description="Plastocyanin-like" evidence="17">
    <location>
        <begin position="857"/>
        <end position="957"/>
    </location>
</feature>
<reference evidence="18" key="2">
    <citation type="submission" date="2020-06" db="EMBL/GenBank/DDBJ databases">
        <authorList>
            <person name="Sheffer M."/>
        </authorList>
    </citation>
    <scope>NUCLEOTIDE SEQUENCE</scope>
</reference>
<dbReference type="InterPro" id="IPR002355">
    <property type="entry name" value="Cu_oxidase_Cu_BS"/>
</dbReference>
<keyword evidence="11" id="KW-0406">Ion transport</keyword>
<keyword evidence="8" id="KW-0677">Repeat</keyword>
<dbReference type="Pfam" id="PF07731">
    <property type="entry name" value="Cu-oxidase_2"/>
    <property type="match status" value="2"/>
</dbReference>
<dbReference type="GO" id="GO:0006826">
    <property type="term" value="P:iron ion transport"/>
    <property type="evidence" value="ECO:0007669"/>
    <property type="project" value="TreeGrafter"/>
</dbReference>
<evidence type="ECO:0000313" key="19">
    <source>
        <dbReference type="Proteomes" id="UP000807504"/>
    </source>
</evidence>
<evidence type="ECO:0000256" key="10">
    <source>
        <dbReference type="ARBA" id="ARBA00023002"/>
    </source>
</evidence>
<evidence type="ECO:0000259" key="17">
    <source>
        <dbReference type="Pfam" id="PF07732"/>
    </source>
</evidence>
<dbReference type="AlphaFoldDB" id="A0A8T0E7T7"/>
<dbReference type="SUPFAM" id="SSF49503">
    <property type="entry name" value="Cupredoxins"/>
    <property type="match status" value="6"/>
</dbReference>
<dbReference type="InterPro" id="IPR011707">
    <property type="entry name" value="Cu-oxidase-like_N"/>
</dbReference>
<evidence type="ECO:0000256" key="8">
    <source>
        <dbReference type="ARBA" id="ARBA00022737"/>
    </source>
</evidence>
<dbReference type="Proteomes" id="UP000807504">
    <property type="component" value="Unassembled WGS sequence"/>
</dbReference>
<keyword evidence="14" id="KW-0325">Glycoprotein</keyword>
<accession>A0A8T0E7T7</accession>
<evidence type="ECO:0000256" key="7">
    <source>
        <dbReference type="ARBA" id="ARBA00022729"/>
    </source>
</evidence>
<dbReference type="InterPro" id="IPR033138">
    <property type="entry name" value="Cu_oxidase_CS"/>
</dbReference>
<dbReference type="InterPro" id="IPR008972">
    <property type="entry name" value="Cupredoxin"/>
</dbReference>
<dbReference type="PROSITE" id="PS00080">
    <property type="entry name" value="MULTICOPPER_OXIDASE2"/>
    <property type="match status" value="1"/>
</dbReference>
<keyword evidence="13" id="KW-1015">Disulfide bond</keyword>
<dbReference type="InterPro" id="IPR011706">
    <property type="entry name" value="Cu-oxidase_C"/>
</dbReference>
<dbReference type="Gene3D" id="2.60.40.420">
    <property type="entry name" value="Cupredoxins - blue copper proteins"/>
    <property type="match status" value="3"/>
</dbReference>
<feature type="domain" description="Plastocyanin-like" evidence="16">
    <location>
        <begin position="1007"/>
        <end position="1117"/>
    </location>
</feature>
<dbReference type="GO" id="GO:0005886">
    <property type="term" value="C:plasma membrane"/>
    <property type="evidence" value="ECO:0007669"/>
    <property type="project" value="TreeGrafter"/>
</dbReference>
<evidence type="ECO:0000313" key="18">
    <source>
        <dbReference type="EMBL" id="KAF8767554.1"/>
    </source>
</evidence>
<evidence type="ECO:0000256" key="14">
    <source>
        <dbReference type="ARBA" id="ARBA00023180"/>
    </source>
</evidence>
<dbReference type="PROSITE" id="PS00079">
    <property type="entry name" value="MULTICOPPER_OXIDASE1"/>
    <property type="match status" value="3"/>
</dbReference>
<evidence type="ECO:0000256" key="5">
    <source>
        <dbReference type="ARBA" id="ARBA00022692"/>
    </source>
</evidence>
<dbReference type="PANTHER" id="PTHR11709:SF504">
    <property type="entry name" value="PLASTOCYANIN-LIKE DOMAIN-CONTAINING PROTEIN"/>
    <property type="match status" value="1"/>
</dbReference>
<protein>
    <submittedName>
        <fullName evidence="18">Hephaestin-like protein like</fullName>
    </submittedName>
</protein>
<keyword evidence="19" id="KW-1185">Reference proteome</keyword>
<reference evidence="18" key="1">
    <citation type="journal article" date="2020" name="bioRxiv">
        <title>Chromosome-level reference genome of the European wasp spider Argiope bruennichi: a resource for studies on range expansion and evolutionary adaptation.</title>
        <authorList>
            <person name="Sheffer M.M."/>
            <person name="Hoppe A."/>
            <person name="Krehenwinkel H."/>
            <person name="Uhl G."/>
            <person name="Kuss A.W."/>
            <person name="Jensen L."/>
            <person name="Jensen C."/>
            <person name="Gillespie R.G."/>
            <person name="Hoff K.J."/>
            <person name="Prost S."/>
        </authorList>
    </citation>
    <scope>NUCLEOTIDE SEQUENCE</scope>
</reference>
<comment type="similarity">
    <text evidence="3">Belongs to the multicopper oxidase family.</text>
</comment>
<keyword evidence="12" id="KW-0472">Membrane</keyword>
<evidence type="ECO:0000256" key="6">
    <source>
        <dbReference type="ARBA" id="ARBA00022723"/>
    </source>
</evidence>
<feature type="domain" description="Plastocyanin-like" evidence="16">
    <location>
        <begin position="665"/>
        <end position="722"/>
    </location>
</feature>
<keyword evidence="10" id="KW-0560">Oxidoreductase</keyword>
<gene>
    <name evidence="18" type="ORF">HNY73_020494</name>
</gene>
<evidence type="ECO:0000256" key="9">
    <source>
        <dbReference type="ARBA" id="ARBA00022989"/>
    </source>
</evidence>
<evidence type="ECO:0000256" key="3">
    <source>
        <dbReference type="ARBA" id="ARBA00010609"/>
    </source>
</evidence>
<evidence type="ECO:0000256" key="15">
    <source>
        <dbReference type="SAM" id="SignalP"/>
    </source>
</evidence>
<comment type="cofactor">
    <cofactor evidence="1">
        <name>Cu cation</name>
        <dbReference type="ChEBI" id="CHEBI:23378"/>
    </cofactor>
</comment>